<feature type="region of interest" description="Disordered" evidence="1">
    <location>
        <begin position="908"/>
        <end position="929"/>
    </location>
</feature>
<sequence length="2349" mass="264352">MHENLDEAEARRQARRLVENITNNHTLNGTVFGTPLESLLNNCLEILSKQLYEKNTHFLLELIQNADDNSYNCATPTLSFIYKSGILRIDCNEVGFDASNVTAICGISQSTKSNKTRDGEFIGEKGIGFKSVFKVADTVRIASNEFTFKFDLTKPLGMITSLWEERPERSKKQGTSITLQLSTSYNEQTLIEELFDFDTNLLVFLRRIQEINIEVKCADSAPWKKQIRKIQYEQDCDRIVRLETGEKLVNFVTRTHVVKSLPREARRNNWTENKVLFAFPLPSATEEPTLETRNVYAFLPIRSYGFKFLIQADFILTVSREDIESTLPWNVSIRDALSDAFLSSILHFDKSDMKYVWPFYLPSISNAISGFFEPAIASILNRVEESPVFESFVGNMVLPTSLAHVPADFCADGEPFTLCKTTQDRYLSSHYAIWVMEAMKSVGVQQLTARQFLEDLATMLATDAGSFQQKSSQWHTKLAATLLRLSTDADLMSLVQNLAIIPLNDGTWVAARDSNIFFSKSEDSLEIPGGISISILDSDVEADLNRRMLFISLGVKEWSAAEICRLIMDLHQSADFQPHRLSTAEIVSHATFVYQAEWQPPKSADLWFATTRSERARGRDTYFPGISSADSAAARVFAVLEQHFPVIHPDYLIALPEAPDFPHWLVQNLRLSKVPRLITPVVEPQPQPMEINLSTVIDSMSHNHVDPSSNDTVCKLDPTSAETVQNSTIPAIDASQKSNLDLGIDKIGLDRSKDPRSPEAPISPIRKEQNPDQSTFQSAPQAGKSNIEVEPEQPTLSTGDLKVTKAYRPVVNLSEKALALQEAEFLARDRVLTQRVRDRTKLEKRSTGRFRFPWANLTGITPERLNQLRKDSPVSNGASIKSIRPLVRGIIQLRKLLRRTAGVTRSMDQDVSTAISGQDNPTAKPPSIQDESEDLLFKLSEEFKCMLCDCESTDVLQLIKDNWHHYSQWVEGSHLNWQSKEFKFASAEIRTAISGSLMRSSRGHLPLHETVLATLDMQLDSANALPALDLLRPQDPKWNFLTYFGVSVKNDVLFYLRCIGTLSGDESLDADVVVYIYEQIQSRYTGNEALIRATFYSKEIVLINPDDDLSVNAPSWANMETCIAQGIDLTSVYGGCSFLFRSLYSPSGDPIGGLVHAITMITSSSKLENIARLFRELSTSLHDVNSSKLALLLKPLQNKLIFPIVDEAKKFGYDRLSGVHDKSWYIADDADSIASFAGLVPLLAFSAQDLSVVGHLLRALRVDGRMISKQSTYHTRVIGQTKPKFHFADSLSRKLPYLKALVPRNHSNEAALRRQISQLRVRIATSIVRTFRLSVGSGDIIGKPIPGNVCMISTDSSMTLVMTDEAAKAAYPIQEYVSTIAHMCGIKEQRHIMLLFAVLSSSQYKNINTEFLQHGLEVEGPLLEDDPEDDFDYEEDLFYSASGIDEASTPLLNEETNFNPPTNLTLSEGFRFEAQGHEKDEVDLDSDRRIPMVPRIKGAGNTYLKVRLSELERKEDEFVENDHVQFLGENMVVRLLAIHLGSSFDPGRDWTSDLRERAVLTYVPEDSSVAPFTLTQSETIERMTALAVQYGVSCSDDWQERLRRSSPIYHVDVLISGVWTGRFVMEVKWIERTMKLKLPTSHSEEIAHVNVLFHLTQAFSEANFSIDMIVDPCHLIYSGKLKFTRNWLMQGVLDVENLDPGVEQPAKEDWAQEAVDVPNEDQQLILYKKPDQDLRPSTYTVTNNPKTKARGSLYLPWSRNEATGIFQSHNQPLHTTGGGKHYSYKPLLHGYIRLLYLLPSNSDGSLQGVLNHIASNYAGTYQALSYVWGGEVRDRELSTPDGTILITTSLYKALTALRQKDQRIMIWADAVCINQADNKEKAQQIRIMPEIYQACKCTYAFLSEGNPTTDEALGLLTEIRARATRENQPQSKANNARQTRLPHMTTTSGVARLPPPNSPIWASVAQLFTLPYFRRAWIIQEVVAAPNVKLICGEWLVEWKDLCTGQEILEREVQMAELDDELDDVVAAWEPFKDLAEQREWEMRQHRWVLLNLLERFRHAESTLDRDRFFCLVGLASDGNEVDFDPDYESSFQDIVLRFAQAFVRQGRGIQLLYRAGIICAEDENERPSWIPDWTSKRPSSLQDSSEIDSSFLACGPEPQHLILGPGPTELSADGYEIDTIITISAASNRKTEWPDYFAEIDSMIDKGVLSDAMGARESLKWKAPIAGAPFPTLASYTAFRKHIANSTIVSSNDPDDDEVNVHKMYAECLQKTLARWKFLITKRGFAGVVPPLSQVGDSIAVMKGGCVPFVLRGSSERWRLVGECYVHGIMRGEGLWLPGVTEKTFLLH</sequence>
<dbReference type="NCBIfam" id="NF047352">
    <property type="entry name" value="P_loop_sacsin"/>
    <property type="match status" value="1"/>
</dbReference>
<dbReference type="Pfam" id="PF26639">
    <property type="entry name" value="Het-6_barrel"/>
    <property type="match status" value="1"/>
</dbReference>
<dbReference type="PANTHER" id="PTHR32387:SF0">
    <property type="entry name" value="PROTEIN NO VEIN"/>
    <property type="match status" value="1"/>
</dbReference>
<dbReference type="OMA" id="SKANNAR"/>
<proteinExistence type="predicted"/>
<feature type="region of interest" description="Disordered" evidence="1">
    <location>
        <begin position="1925"/>
        <end position="1952"/>
    </location>
</feature>
<accession>A0A1Y2M0U7</accession>
<organism evidence="3 4">
    <name type="scientific">Epicoccum nigrum</name>
    <name type="common">Soil fungus</name>
    <name type="synonym">Epicoccum purpurascens</name>
    <dbReference type="NCBI Taxonomy" id="105696"/>
    <lineage>
        <taxon>Eukaryota</taxon>
        <taxon>Fungi</taxon>
        <taxon>Dikarya</taxon>
        <taxon>Ascomycota</taxon>
        <taxon>Pezizomycotina</taxon>
        <taxon>Dothideomycetes</taxon>
        <taxon>Pleosporomycetidae</taxon>
        <taxon>Pleosporales</taxon>
        <taxon>Pleosporineae</taxon>
        <taxon>Didymellaceae</taxon>
        <taxon>Epicoccum</taxon>
    </lineage>
</organism>
<dbReference type="Proteomes" id="UP000193240">
    <property type="component" value="Unassembled WGS sequence"/>
</dbReference>
<dbReference type="InterPro" id="IPR010730">
    <property type="entry name" value="HET"/>
</dbReference>
<keyword evidence="4" id="KW-1185">Reference proteome</keyword>
<dbReference type="STRING" id="105696.A0A1Y2M0U7"/>
<dbReference type="InParanoid" id="A0A1Y2M0U7"/>
<feature type="compositionally biased region" description="Polar residues" evidence="1">
    <location>
        <begin position="1926"/>
        <end position="1949"/>
    </location>
</feature>
<evidence type="ECO:0000256" key="1">
    <source>
        <dbReference type="SAM" id="MobiDB-lite"/>
    </source>
</evidence>
<evidence type="ECO:0000313" key="4">
    <source>
        <dbReference type="Proteomes" id="UP000193240"/>
    </source>
</evidence>
<feature type="compositionally biased region" description="Polar residues" evidence="1">
    <location>
        <begin position="771"/>
        <end position="784"/>
    </location>
</feature>
<feature type="domain" description="Heterokaryon incompatibility" evidence="2">
    <location>
        <begin position="1821"/>
        <end position="1981"/>
    </location>
</feature>
<feature type="compositionally biased region" description="Polar residues" evidence="1">
    <location>
        <begin position="909"/>
        <end position="921"/>
    </location>
</feature>
<dbReference type="EMBL" id="KZ107845">
    <property type="protein sequence ID" value="OSS48858.1"/>
    <property type="molecule type" value="Genomic_DNA"/>
</dbReference>
<dbReference type="PANTHER" id="PTHR32387">
    <property type="entry name" value="WU:FJ29H11"/>
    <property type="match status" value="1"/>
</dbReference>
<reference evidence="3 4" key="1">
    <citation type="journal article" date="2017" name="Genome Announc.">
        <title>Genome sequence of the saprophytic ascomycete Epicoccum nigrum ICMP 19927 strain isolated from New Zealand.</title>
        <authorList>
            <person name="Fokin M."/>
            <person name="Fleetwood D."/>
            <person name="Weir B.S."/>
            <person name="Villas-Boas S.G."/>
        </authorList>
    </citation>
    <scope>NUCLEOTIDE SEQUENCE [LARGE SCALE GENOMIC DNA]</scope>
    <source>
        <strain evidence="3 4">ICMP 19927</strain>
    </source>
</reference>
<feature type="compositionally biased region" description="Basic and acidic residues" evidence="1">
    <location>
        <begin position="747"/>
        <end position="757"/>
    </location>
</feature>
<name>A0A1Y2M0U7_EPING</name>
<dbReference type="Pfam" id="PF06985">
    <property type="entry name" value="HET"/>
    <property type="match status" value="1"/>
</dbReference>
<dbReference type="SUPFAM" id="SSF55874">
    <property type="entry name" value="ATPase domain of HSP90 chaperone/DNA topoisomerase II/histidine kinase"/>
    <property type="match status" value="1"/>
</dbReference>
<evidence type="ECO:0000259" key="2">
    <source>
        <dbReference type="Pfam" id="PF06985"/>
    </source>
</evidence>
<dbReference type="Gene3D" id="3.30.565.10">
    <property type="entry name" value="Histidine kinase-like ATPase, C-terminal domain"/>
    <property type="match status" value="1"/>
</dbReference>
<feature type="region of interest" description="Disordered" evidence="1">
    <location>
        <begin position="747"/>
        <end position="797"/>
    </location>
</feature>
<evidence type="ECO:0000313" key="3">
    <source>
        <dbReference type="EMBL" id="OSS48858.1"/>
    </source>
</evidence>
<gene>
    <name evidence="3" type="ORF">B5807_07173</name>
</gene>
<dbReference type="InterPro" id="IPR052957">
    <property type="entry name" value="Auxin_embryo_med"/>
</dbReference>
<dbReference type="InterPro" id="IPR036890">
    <property type="entry name" value="HATPase_C_sf"/>
</dbReference>
<protein>
    <recommendedName>
        <fullName evidence="2">Heterokaryon incompatibility domain-containing protein</fullName>
    </recommendedName>
</protein>